<gene>
    <name evidence="7" type="ORF">ACFPQB_01235</name>
</gene>
<protein>
    <submittedName>
        <fullName evidence="7">MFS transporter</fullName>
    </submittedName>
</protein>
<evidence type="ECO:0000256" key="3">
    <source>
        <dbReference type="ARBA" id="ARBA00022989"/>
    </source>
</evidence>
<comment type="caution">
    <text evidence="7">The sequence shown here is derived from an EMBL/GenBank/DDBJ whole genome shotgun (WGS) entry which is preliminary data.</text>
</comment>
<keyword evidence="2 5" id="KW-0812">Transmembrane</keyword>
<organism evidence="7 8">
    <name type="scientific">Nocardioides vastitatis</name>
    <dbReference type="NCBI Taxonomy" id="2568655"/>
    <lineage>
        <taxon>Bacteria</taxon>
        <taxon>Bacillati</taxon>
        <taxon>Actinomycetota</taxon>
        <taxon>Actinomycetes</taxon>
        <taxon>Propionibacteriales</taxon>
        <taxon>Nocardioidaceae</taxon>
        <taxon>Nocardioides</taxon>
    </lineage>
</organism>
<dbReference type="SUPFAM" id="SSF103473">
    <property type="entry name" value="MFS general substrate transporter"/>
    <property type="match status" value="1"/>
</dbReference>
<dbReference type="PANTHER" id="PTHR23501:SF154">
    <property type="entry name" value="MULTIDRUG-EFFLUX TRANSPORTER RV1634-RELATED"/>
    <property type="match status" value="1"/>
</dbReference>
<feature type="transmembrane region" description="Helical" evidence="5">
    <location>
        <begin position="173"/>
        <end position="192"/>
    </location>
</feature>
<feature type="transmembrane region" description="Helical" evidence="5">
    <location>
        <begin position="426"/>
        <end position="446"/>
    </location>
</feature>
<feature type="transmembrane region" description="Helical" evidence="5">
    <location>
        <begin position="212"/>
        <end position="229"/>
    </location>
</feature>
<dbReference type="RefSeq" id="WP_206056387.1">
    <property type="nucleotide sequence ID" value="NZ_JBHSNS010000001.1"/>
</dbReference>
<name>A0ABW0Z957_9ACTN</name>
<dbReference type="Pfam" id="PF07690">
    <property type="entry name" value="MFS_1"/>
    <property type="match status" value="1"/>
</dbReference>
<keyword evidence="8" id="KW-1185">Reference proteome</keyword>
<dbReference type="Gene3D" id="1.20.1720.10">
    <property type="entry name" value="Multidrug resistance protein D"/>
    <property type="match status" value="1"/>
</dbReference>
<evidence type="ECO:0000259" key="6">
    <source>
        <dbReference type="PROSITE" id="PS50850"/>
    </source>
</evidence>
<keyword evidence="4 5" id="KW-0472">Membrane</keyword>
<dbReference type="EMBL" id="JBHSNS010000001">
    <property type="protein sequence ID" value="MFC5727521.1"/>
    <property type="molecule type" value="Genomic_DNA"/>
</dbReference>
<dbReference type="InterPro" id="IPR020846">
    <property type="entry name" value="MFS_dom"/>
</dbReference>
<feature type="transmembrane region" description="Helical" evidence="5">
    <location>
        <begin position="88"/>
        <end position="108"/>
    </location>
</feature>
<feature type="transmembrane region" description="Helical" evidence="5">
    <location>
        <begin position="144"/>
        <end position="167"/>
    </location>
</feature>
<comment type="subcellular location">
    <subcellularLocation>
        <location evidence="1">Cell membrane</location>
        <topology evidence="1">Multi-pass membrane protein</topology>
    </subcellularLocation>
</comment>
<evidence type="ECO:0000256" key="2">
    <source>
        <dbReference type="ARBA" id="ARBA00022692"/>
    </source>
</evidence>
<dbReference type="InterPro" id="IPR011701">
    <property type="entry name" value="MFS"/>
</dbReference>
<feature type="domain" description="Major facilitator superfamily (MFS) profile" evidence="6">
    <location>
        <begin position="22"/>
        <end position="453"/>
    </location>
</feature>
<evidence type="ECO:0000313" key="7">
    <source>
        <dbReference type="EMBL" id="MFC5727521.1"/>
    </source>
</evidence>
<feature type="transmembrane region" description="Helical" evidence="5">
    <location>
        <begin position="120"/>
        <end position="137"/>
    </location>
</feature>
<dbReference type="Gene3D" id="1.20.1250.20">
    <property type="entry name" value="MFS general substrate transporter like domains"/>
    <property type="match status" value="1"/>
</dbReference>
<evidence type="ECO:0000256" key="1">
    <source>
        <dbReference type="ARBA" id="ARBA00004651"/>
    </source>
</evidence>
<dbReference type="PROSITE" id="PS50850">
    <property type="entry name" value="MFS"/>
    <property type="match status" value="1"/>
</dbReference>
<evidence type="ECO:0000256" key="5">
    <source>
        <dbReference type="SAM" id="Phobius"/>
    </source>
</evidence>
<feature type="transmembrane region" description="Helical" evidence="5">
    <location>
        <begin position="55"/>
        <end position="76"/>
    </location>
</feature>
<evidence type="ECO:0000313" key="8">
    <source>
        <dbReference type="Proteomes" id="UP001596072"/>
    </source>
</evidence>
<sequence length="459" mass="46252">MTLAPPTRDPRPRLLSPTYAATTIGMFALVAFVAFEATAVTTVMPTVADELDGVGLYALSFAAPLASGVIGMVVAGARSDRRGPVAPLAGALALFATGLVVCGTAPSMEVLVAGRVLQGLGGGAMTVCLYVVVGLVFPAILQPAVFASFAAAWVLPSLFGPALAAFVAHALGWRWVFLGVVALVALAALLIVPALRGLEPRDEETAPVRSRLLWAAVGGVAVLVLELLGSRSGAVGLLGVAALGVVLLSLRRMLPAGTLVARRGLPAVIGTRGLLSGSFFCAEAYIVFVLQDRWGLTPGTAGLALTAVGIVWAVSSQVQSRLGQRISDVTAMRWGSGLVLAGTAALLVVVVGHGAPVLAMAAYVVAGAGMGFGYPRTGVAMLAASSDADRGFNSSALSIADSLGGALSLSLSGIVFAIATRAAGDPFVSVFVLATGIAVLGVVTAARTPAARVDRLPVP</sequence>
<feature type="transmembrane region" description="Helical" evidence="5">
    <location>
        <begin position="14"/>
        <end position="35"/>
    </location>
</feature>
<proteinExistence type="predicted"/>
<dbReference type="Proteomes" id="UP001596072">
    <property type="component" value="Unassembled WGS sequence"/>
</dbReference>
<feature type="transmembrane region" description="Helical" evidence="5">
    <location>
        <begin position="235"/>
        <end position="254"/>
    </location>
</feature>
<reference evidence="8" key="1">
    <citation type="journal article" date="2019" name="Int. J. Syst. Evol. Microbiol.">
        <title>The Global Catalogue of Microorganisms (GCM) 10K type strain sequencing project: providing services to taxonomists for standard genome sequencing and annotation.</title>
        <authorList>
            <consortium name="The Broad Institute Genomics Platform"/>
            <consortium name="The Broad Institute Genome Sequencing Center for Infectious Disease"/>
            <person name="Wu L."/>
            <person name="Ma J."/>
        </authorList>
    </citation>
    <scope>NUCLEOTIDE SEQUENCE [LARGE SCALE GENOMIC DNA]</scope>
    <source>
        <strain evidence="8">YIM 94188</strain>
    </source>
</reference>
<dbReference type="PANTHER" id="PTHR23501">
    <property type="entry name" value="MAJOR FACILITATOR SUPERFAMILY"/>
    <property type="match status" value="1"/>
</dbReference>
<dbReference type="InterPro" id="IPR036259">
    <property type="entry name" value="MFS_trans_sf"/>
</dbReference>
<feature type="transmembrane region" description="Helical" evidence="5">
    <location>
        <begin position="294"/>
        <end position="314"/>
    </location>
</feature>
<keyword evidence="3 5" id="KW-1133">Transmembrane helix</keyword>
<evidence type="ECO:0000256" key="4">
    <source>
        <dbReference type="ARBA" id="ARBA00023136"/>
    </source>
</evidence>
<feature type="transmembrane region" description="Helical" evidence="5">
    <location>
        <begin position="396"/>
        <end position="420"/>
    </location>
</feature>
<feature type="transmembrane region" description="Helical" evidence="5">
    <location>
        <begin position="266"/>
        <end position="288"/>
    </location>
</feature>
<feature type="transmembrane region" description="Helical" evidence="5">
    <location>
        <begin position="334"/>
        <end position="351"/>
    </location>
</feature>
<accession>A0ABW0Z957</accession>